<evidence type="ECO:0000256" key="2">
    <source>
        <dbReference type="ARBA" id="ARBA00022771"/>
    </source>
</evidence>
<evidence type="ECO:0000256" key="5">
    <source>
        <dbReference type="SAM" id="MobiDB-lite"/>
    </source>
</evidence>
<feature type="zinc finger region" description="C3H1-type" evidence="4">
    <location>
        <begin position="77"/>
        <end position="104"/>
    </location>
</feature>
<evidence type="ECO:0000256" key="1">
    <source>
        <dbReference type="ARBA" id="ARBA00022723"/>
    </source>
</evidence>
<keyword evidence="3 4" id="KW-0862">Zinc</keyword>
<feature type="compositionally biased region" description="Basic and acidic residues" evidence="5">
    <location>
        <begin position="234"/>
        <end position="246"/>
    </location>
</feature>
<gene>
    <name evidence="7" type="ORF">BDN70DRAFT_895310</name>
</gene>
<feature type="compositionally biased region" description="Polar residues" evidence="5">
    <location>
        <begin position="892"/>
        <end position="901"/>
    </location>
</feature>
<evidence type="ECO:0000259" key="6">
    <source>
        <dbReference type="PROSITE" id="PS50103"/>
    </source>
</evidence>
<feature type="zinc finger region" description="C3H1-type" evidence="4">
    <location>
        <begin position="47"/>
        <end position="74"/>
    </location>
</feature>
<comment type="caution">
    <text evidence="7">The sequence shown here is derived from an EMBL/GenBank/DDBJ whole genome shotgun (WGS) entry which is preliminary data.</text>
</comment>
<dbReference type="Proteomes" id="UP000807469">
    <property type="component" value="Unassembled WGS sequence"/>
</dbReference>
<feature type="region of interest" description="Disordered" evidence="5">
    <location>
        <begin position="925"/>
        <end position="977"/>
    </location>
</feature>
<dbReference type="EMBL" id="MU155223">
    <property type="protein sequence ID" value="KAF9478930.1"/>
    <property type="molecule type" value="Genomic_DNA"/>
</dbReference>
<organism evidence="7 8">
    <name type="scientific">Pholiota conissans</name>
    <dbReference type="NCBI Taxonomy" id="109636"/>
    <lineage>
        <taxon>Eukaryota</taxon>
        <taxon>Fungi</taxon>
        <taxon>Dikarya</taxon>
        <taxon>Basidiomycota</taxon>
        <taxon>Agaricomycotina</taxon>
        <taxon>Agaricomycetes</taxon>
        <taxon>Agaricomycetidae</taxon>
        <taxon>Agaricales</taxon>
        <taxon>Agaricineae</taxon>
        <taxon>Strophariaceae</taxon>
        <taxon>Pholiota</taxon>
    </lineage>
</organism>
<feature type="domain" description="C3H1-type" evidence="6">
    <location>
        <begin position="77"/>
        <end position="104"/>
    </location>
</feature>
<feature type="compositionally biased region" description="Acidic residues" evidence="5">
    <location>
        <begin position="967"/>
        <end position="977"/>
    </location>
</feature>
<evidence type="ECO:0000256" key="4">
    <source>
        <dbReference type="PROSITE-ProRule" id="PRU00723"/>
    </source>
</evidence>
<feature type="region of interest" description="Disordered" evidence="5">
    <location>
        <begin position="495"/>
        <end position="566"/>
    </location>
</feature>
<evidence type="ECO:0000256" key="3">
    <source>
        <dbReference type="ARBA" id="ARBA00022833"/>
    </source>
</evidence>
<dbReference type="AlphaFoldDB" id="A0A9P6D024"/>
<evidence type="ECO:0000313" key="7">
    <source>
        <dbReference type="EMBL" id="KAF9478930.1"/>
    </source>
</evidence>
<feature type="compositionally biased region" description="Gly residues" evidence="5">
    <location>
        <begin position="876"/>
        <end position="887"/>
    </location>
</feature>
<feature type="region of interest" description="Disordered" evidence="5">
    <location>
        <begin position="867"/>
        <end position="908"/>
    </location>
</feature>
<dbReference type="GO" id="GO:0061630">
    <property type="term" value="F:ubiquitin protein ligase activity"/>
    <property type="evidence" value="ECO:0007669"/>
    <property type="project" value="InterPro"/>
</dbReference>
<accession>A0A9P6D024</accession>
<evidence type="ECO:0000313" key="8">
    <source>
        <dbReference type="Proteomes" id="UP000807469"/>
    </source>
</evidence>
<protein>
    <recommendedName>
        <fullName evidence="6">C3H1-type domain-containing protein</fullName>
    </recommendedName>
</protein>
<name>A0A9P6D024_9AGAR</name>
<keyword evidence="2 4" id="KW-0863">Zinc-finger</keyword>
<reference evidence="7" key="1">
    <citation type="submission" date="2020-11" db="EMBL/GenBank/DDBJ databases">
        <authorList>
            <consortium name="DOE Joint Genome Institute"/>
            <person name="Ahrendt S."/>
            <person name="Riley R."/>
            <person name="Andreopoulos W."/>
            <person name="Labutti K."/>
            <person name="Pangilinan J."/>
            <person name="Ruiz-Duenas F.J."/>
            <person name="Barrasa J.M."/>
            <person name="Sanchez-Garcia M."/>
            <person name="Camarero S."/>
            <person name="Miyauchi S."/>
            <person name="Serrano A."/>
            <person name="Linde D."/>
            <person name="Babiker R."/>
            <person name="Drula E."/>
            <person name="Ayuso-Fernandez I."/>
            <person name="Pacheco R."/>
            <person name="Padilla G."/>
            <person name="Ferreira P."/>
            <person name="Barriuso J."/>
            <person name="Kellner H."/>
            <person name="Castanera R."/>
            <person name="Alfaro M."/>
            <person name="Ramirez L."/>
            <person name="Pisabarro A.G."/>
            <person name="Kuo A."/>
            <person name="Tritt A."/>
            <person name="Lipzen A."/>
            <person name="He G."/>
            <person name="Yan M."/>
            <person name="Ng V."/>
            <person name="Cullen D."/>
            <person name="Martin F."/>
            <person name="Rosso M.-N."/>
            <person name="Henrissat B."/>
            <person name="Hibbett D."/>
            <person name="Martinez A.T."/>
            <person name="Grigoriev I.V."/>
        </authorList>
    </citation>
    <scope>NUCLEOTIDE SEQUENCE</scope>
    <source>
        <strain evidence="7">CIRM-BRFM 674</strain>
    </source>
</reference>
<dbReference type="PANTHER" id="PTHR11224:SF10">
    <property type="entry name" value="IP09428P-RELATED"/>
    <property type="match status" value="1"/>
</dbReference>
<dbReference type="InterPro" id="IPR036855">
    <property type="entry name" value="Znf_CCCH_sf"/>
</dbReference>
<feature type="region of interest" description="Disordered" evidence="5">
    <location>
        <begin position="1"/>
        <end position="48"/>
    </location>
</feature>
<dbReference type="SUPFAM" id="SSF90229">
    <property type="entry name" value="CCCH zinc finger"/>
    <property type="match status" value="1"/>
</dbReference>
<feature type="compositionally biased region" description="Gly residues" evidence="5">
    <location>
        <begin position="178"/>
        <end position="188"/>
    </location>
</feature>
<dbReference type="GO" id="GO:0008270">
    <property type="term" value="F:zinc ion binding"/>
    <property type="evidence" value="ECO:0007669"/>
    <property type="project" value="UniProtKB-KW"/>
</dbReference>
<dbReference type="PANTHER" id="PTHR11224">
    <property type="entry name" value="MAKORIN-RELATED"/>
    <property type="match status" value="1"/>
</dbReference>
<feature type="region of interest" description="Disordered" evidence="5">
    <location>
        <begin position="109"/>
        <end position="324"/>
    </location>
</feature>
<dbReference type="OrthoDB" id="411372at2759"/>
<keyword evidence="8" id="KW-1185">Reference proteome</keyword>
<dbReference type="InterPro" id="IPR000571">
    <property type="entry name" value="Znf_CCCH"/>
</dbReference>
<feature type="compositionally biased region" description="Low complexity" evidence="5">
    <location>
        <begin position="253"/>
        <end position="265"/>
    </location>
</feature>
<dbReference type="Gene3D" id="4.10.1000.10">
    <property type="entry name" value="Zinc finger, CCCH-type"/>
    <property type="match status" value="1"/>
</dbReference>
<proteinExistence type="predicted"/>
<feature type="domain" description="C3H1-type" evidence="6">
    <location>
        <begin position="47"/>
        <end position="74"/>
    </location>
</feature>
<keyword evidence="1 4" id="KW-0479">Metal-binding</keyword>
<dbReference type="InterPro" id="IPR045072">
    <property type="entry name" value="MKRN-like"/>
</dbReference>
<feature type="compositionally biased region" description="Basic and acidic residues" evidence="5">
    <location>
        <begin position="1"/>
        <end position="33"/>
    </location>
</feature>
<dbReference type="SMART" id="SM00356">
    <property type="entry name" value="ZnF_C3H1"/>
    <property type="match status" value="2"/>
</dbReference>
<dbReference type="PROSITE" id="PS50103">
    <property type="entry name" value="ZF_C3H1"/>
    <property type="match status" value="2"/>
</dbReference>
<sequence length="977" mass="98196">MPSEHGTAHDSDRDRDRERDRDRDRDRDNDRGASKSKSAAASSKTKDLSHVPCKFFKVGGCTAGSSCPFSHSSAEPGGQKETCTWFVKGNCKFGHKCALAHILPGQSPAMDRKNKKAAQAAAALASGNTPGGGDREKAAAKSASARSRREQGANGSSPGANRLPLLGVGSTAPTRSVGGAGSGAGGRHPLGVPLKASISPSAPAPPLKDTDFAAFATLDEMEGIHQQSSSRASTEQERMDDERKNAEQPTEDATNATTTSRSTGTVPMALPPSAPRSSAVTTAPVDFGPIGSPPNYRGVQPTSPTRANGTAAFSPGTSPRHATHINGVNIHSSASPAPQGAAASSAATLGLLSTSPFSAPGAQSVFLSSSSYGAGAGGGFGGLGMAASLGSGLTMMGGRKGWGDGSEVGSVGAAGGQSTSFSGLLSAQLSSSLATQSRATPVNGYSGRAGEYDISVEYDDFGGTAGLRRGLHLHQQQMRGREFAVEDEEMEDFLPSSLTELLTPEERSRRMSRSHSGQPPAGVGGISQLSRELAAGSGVERDSNTIPTSNNNGGMGHRHSRSVPAPSLLGDIKSIWSDNSTAGALPASPSQRGGYSSSRFDPYGGGNLSSGLTGTFADNDALSMSVGSAAGAGAGGAGSSYGMTSLSPSNASAAFLPGLHHHYMNSKAKSAQQVQQQQQQQQAGLGLGLGGIGRQMRGASGPLYAGQGQGAAALGQGNGNTNNTLAGNYMSSGLGLGLPASATSSAGFHTHIHGGTQTTYRTPSSPFDLTQTLHQQQNAQPQGLSARLAGYGTYGGGGAGVNTGAGVNAGANSTTAASHLANEEALLAPHIMSPGARALQAHAPGQSLPQGLAAGYSRIHALPPLTHLALSPPAGGEDGFGPGGPSGDWGATPTTQGTPGSANAGATGLEGRFSRLSYSAAARGAPATGAGAGAGTPPPPGLTRNVSAGRYAQGPLSPLSRPVVTRDDDDELFDMDK</sequence>
<dbReference type="GO" id="GO:0000209">
    <property type="term" value="P:protein polyubiquitination"/>
    <property type="evidence" value="ECO:0007669"/>
    <property type="project" value="InterPro"/>
</dbReference>